<dbReference type="AlphaFoldDB" id="A0A438CCS2"/>
<evidence type="ECO:0000313" key="1">
    <source>
        <dbReference type="EMBL" id="RVW21045.1"/>
    </source>
</evidence>
<dbReference type="EMBL" id="QGNW01002318">
    <property type="protein sequence ID" value="RVW21045.1"/>
    <property type="molecule type" value="Genomic_DNA"/>
</dbReference>
<sequence>MAFSCLEYANLRGLKAPVSEGKVFYALSCLGGYKAPRPNIFIMAFWQHYYDFIKYEVMNFFKEFFEQSSFVISLNATFLVLNPKKGGVEYLKVFKPISLVGGLYKLLKRVIGDVVPIFSLHLWRRDKF</sequence>
<dbReference type="Proteomes" id="UP000288805">
    <property type="component" value="Unassembled WGS sequence"/>
</dbReference>
<reference evidence="1 2" key="1">
    <citation type="journal article" date="2018" name="PLoS Genet.">
        <title>Population sequencing reveals clonal diversity and ancestral inbreeding in the grapevine cultivar Chardonnay.</title>
        <authorList>
            <person name="Roach M.J."/>
            <person name="Johnson D.L."/>
            <person name="Bohlmann J."/>
            <person name="van Vuuren H.J."/>
            <person name="Jones S.J."/>
            <person name="Pretorius I.S."/>
            <person name="Schmidt S.A."/>
            <person name="Borneman A.R."/>
        </authorList>
    </citation>
    <scope>NUCLEOTIDE SEQUENCE [LARGE SCALE GENOMIC DNA]</scope>
    <source>
        <strain evidence="2">cv. Chardonnay</strain>
        <tissue evidence="1">Leaf</tissue>
    </source>
</reference>
<comment type="caution">
    <text evidence="1">The sequence shown here is derived from an EMBL/GenBank/DDBJ whole genome shotgun (WGS) entry which is preliminary data.</text>
</comment>
<accession>A0A438CCS2</accession>
<gene>
    <name evidence="1" type="ORF">CK203_117056</name>
</gene>
<evidence type="ECO:0000313" key="2">
    <source>
        <dbReference type="Proteomes" id="UP000288805"/>
    </source>
</evidence>
<protein>
    <submittedName>
        <fullName evidence="1">Uncharacterized protein</fullName>
    </submittedName>
</protein>
<name>A0A438CCS2_VITVI</name>
<organism evidence="1 2">
    <name type="scientific">Vitis vinifera</name>
    <name type="common">Grape</name>
    <dbReference type="NCBI Taxonomy" id="29760"/>
    <lineage>
        <taxon>Eukaryota</taxon>
        <taxon>Viridiplantae</taxon>
        <taxon>Streptophyta</taxon>
        <taxon>Embryophyta</taxon>
        <taxon>Tracheophyta</taxon>
        <taxon>Spermatophyta</taxon>
        <taxon>Magnoliopsida</taxon>
        <taxon>eudicotyledons</taxon>
        <taxon>Gunneridae</taxon>
        <taxon>Pentapetalae</taxon>
        <taxon>rosids</taxon>
        <taxon>Vitales</taxon>
        <taxon>Vitaceae</taxon>
        <taxon>Viteae</taxon>
        <taxon>Vitis</taxon>
    </lineage>
</organism>
<proteinExistence type="predicted"/>